<proteinExistence type="predicted"/>
<comment type="caution">
    <text evidence="1">The sequence shown here is derived from an EMBL/GenBank/DDBJ whole genome shotgun (WGS) entry which is preliminary data.</text>
</comment>
<organism evidence="1 2">
    <name type="scientific">Mytilus edulis</name>
    <name type="common">Blue mussel</name>
    <dbReference type="NCBI Taxonomy" id="6550"/>
    <lineage>
        <taxon>Eukaryota</taxon>
        <taxon>Metazoa</taxon>
        <taxon>Spiralia</taxon>
        <taxon>Lophotrochozoa</taxon>
        <taxon>Mollusca</taxon>
        <taxon>Bivalvia</taxon>
        <taxon>Autobranchia</taxon>
        <taxon>Pteriomorphia</taxon>
        <taxon>Mytilida</taxon>
        <taxon>Mytiloidea</taxon>
        <taxon>Mytilidae</taxon>
        <taxon>Mytilinae</taxon>
        <taxon>Mytilus</taxon>
    </lineage>
</organism>
<dbReference type="AlphaFoldDB" id="A0A8S3S702"/>
<name>A0A8S3S702_MYTED</name>
<dbReference type="EMBL" id="CAJPWZ010001482">
    <property type="protein sequence ID" value="CAG2216391.1"/>
    <property type="molecule type" value="Genomic_DNA"/>
</dbReference>
<evidence type="ECO:0000313" key="2">
    <source>
        <dbReference type="Proteomes" id="UP000683360"/>
    </source>
</evidence>
<keyword evidence="2" id="KW-1185">Reference proteome</keyword>
<sequence>MFSEPDSRIHRRHTNMVDIADNFVSSNISDIFRSMFGTDLTPTDDVLERLKIPEGQRQNRLSFISEAFYKYLCWQVGSKKRFNVRRLLFNKRIHEFRKFTDGRCIAQIGSKSEGFFMRGSDQDVLVSVAEAQEKKNVTTNITFEYVYNSSVNPGYVMIEKFQHGTPIGIFQVTKQ</sequence>
<gene>
    <name evidence="1" type="ORF">MEDL_30127</name>
</gene>
<dbReference type="Proteomes" id="UP000683360">
    <property type="component" value="Unassembled WGS sequence"/>
</dbReference>
<evidence type="ECO:0000313" key="1">
    <source>
        <dbReference type="EMBL" id="CAG2216391.1"/>
    </source>
</evidence>
<protein>
    <submittedName>
        <fullName evidence="1">Uncharacterized protein</fullName>
    </submittedName>
</protein>
<reference evidence="1" key="1">
    <citation type="submission" date="2021-03" db="EMBL/GenBank/DDBJ databases">
        <authorList>
            <person name="Bekaert M."/>
        </authorList>
    </citation>
    <scope>NUCLEOTIDE SEQUENCE</scope>
</reference>
<accession>A0A8S3S702</accession>